<dbReference type="SUPFAM" id="SSF53244">
    <property type="entry name" value="MurD-like peptide ligases, peptide-binding domain"/>
    <property type="match status" value="1"/>
</dbReference>
<dbReference type="InterPro" id="IPR036615">
    <property type="entry name" value="Mur_ligase_C_dom_sf"/>
</dbReference>
<keyword evidence="4 7" id="KW-0436">Ligase</keyword>
<sequence>MAQQNVAVLGLGITGLATVNYLFQSGYQVTVFDTRAQPPGEDKLAPGVTLIKGALCGEKLAEYPLIVSSPGIALATPALQSAIKAGCRVIGDIELFAQKLKTSAYQHAKCVTITGSNGKSTVTSLLGEMAKEAGIRVAVGGNIGIPALDLLSPDIDLYILELSSFQLETTQSLDADIATILNVSEDHLDRYDSYQHYIDTKQTIYTQARVALFNQQDALTYVQDKQQQTTNFGFSDADYQIAVDNNNHSYLAKGEQSLLAVSELKLSGKHNWLNALAALALGEAVALNMPSMLNTLTTYSGLEHRCEFVAQAQGIRWINDSKATNIGATQAALLGLSETISGDVHLILGGDGKGADFNELLPFLTDIKGEICCFGADAQKINRAAPIAHIVDDLASAIKHINTHVQQGDLVILSPACSSLDMYPNFMARGDHFKALVNKLILSET</sequence>
<dbReference type="HAMAP" id="MF_00639">
    <property type="entry name" value="MurD"/>
    <property type="match status" value="1"/>
</dbReference>
<dbReference type="NCBIfam" id="TIGR01087">
    <property type="entry name" value="murD"/>
    <property type="match status" value="1"/>
</dbReference>
<dbReference type="Proteomes" id="UP001157353">
    <property type="component" value="Unassembled WGS sequence"/>
</dbReference>
<dbReference type="InterPro" id="IPR013221">
    <property type="entry name" value="Mur_ligase_cen"/>
</dbReference>
<reference evidence="12" key="1">
    <citation type="journal article" date="2019" name="Int. J. Syst. Evol. Microbiol.">
        <title>The Global Catalogue of Microorganisms (GCM) 10K type strain sequencing project: providing services to taxonomists for standard genome sequencing and annotation.</title>
        <authorList>
            <consortium name="The Broad Institute Genomics Platform"/>
            <consortium name="The Broad Institute Genome Sequencing Center for Infectious Disease"/>
            <person name="Wu L."/>
            <person name="Ma J."/>
        </authorList>
    </citation>
    <scope>NUCLEOTIDE SEQUENCE [LARGE SCALE GENOMIC DNA]</scope>
    <source>
        <strain evidence="12">NBRC 103166</strain>
    </source>
</reference>
<evidence type="ECO:0000256" key="7">
    <source>
        <dbReference type="HAMAP-Rule" id="MF_00639"/>
    </source>
</evidence>
<evidence type="ECO:0000256" key="2">
    <source>
        <dbReference type="ARBA" id="ARBA00004752"/>
    </source>
</evidence>
<dbReference type="PANTHER" id="PTHR43692:SF1">
    <property type="entry name" value="UDP-N-ACETYLMURAMOYLALANINE--D-GLUTAMATE LIGASE"/>
    <property type="match status" value="1"/>
</dbReference>
<evidence type="ECO:0000259" key="10">
    <source>
        <dbReference type="Pfam" id="PF08245"/>
    </source>
</evidence>
<dbReference type="Pfam" id="PF02875">
    <property type="entry name" value="Mur_ligase_C"/>
    <property type="match status" value="1"/>
</dbReference>
<comment type="caution">
    <text evidence="11">The sequence shown here is derived from an EMBL/GenBank/DDBJ whole genome shotgun (WGS) entry which is preliminary data.</text>
</comment>
<dbReference type="Pfam" id="PF21799">
    <property type="entry name" value="MurD-like_N"/>
    <property type="match status" value="1"/>
</dbReference>
<evidence type="ECO:0000256" key="1">
    <source>
        <dbReference type="ARBA" id="ARBA00004496"/>
    </source>
</evidence>
<keyword evidence="12" id="KW-1185">Reference proteome</keyword>
<feature type="binding site" evidence="7">
    <location>
        <begin position="115"/>
        <end position="121"/>
    </location>
    <ligand>
        <name>ATP</name>
        <dbReference type="ChEBI" id="CHEBI:30616"/>
    </ligand>
</feature>
<keyword evidence="7 8" id="KW-0133">Cell shape</keyword>
<keyword evidence="7 8" id="KW-0131">Cell cycle</keyword>
<feature type="domain" description="Mur ligase C-terminal" evidence="9">
    <location>
        <begin position="304"/>
        <end position="417"/>
    </location>
</feature>
<dbReference type="InterPro" id="IPR005762">
    <property type="entry name" value="MurD"/>
</dbReference>
<dbReference type="Gene3D" id="3.40.1190.10">
    <property type="entry name" value="Mur-like, catalytic domain"/>
    <property type="match status" value="1"/>
</dbReference>
<evidence type="ECO:0000256" key="3">
    <source>
        <dbReference type="ARBA" id="ARBA00022490"/>
    </source>
</evidence>
<keyword evidence="7 8" id="KW-0961">Cell wall biogenesis/degradation</keyword>
<keyword evidence="7 8" id="KW-0132">Cell division</keyword>
<name>A0ABQ6DXG4_9GAMM</name>
<evidence type="ECO:0000256" key="8">
    <source>
        <dbReference type="RuleBase" id="RU003664"/>
    </source>
</evidence>
<dbReference type="Gene3D" id="3.90.190.20">
    <property type="entry name" value="Mur ligase, C-terminal domain"/>
    <property type="match status" value="1"/>
</dbReference>
<comment type="pathway">
    <text evidence="2 7 8">Cell wall biogenesis; peptidoglycan biosynthesis.</text>
</comment>
<keyword evidence="6 7" id="KW-0067">ATP-binding</keyword>
<evidence type="ECO:0000256" key="6">
    <source>
        <dbReference type="ARBA" id="ARBA00022840"/>
    </source>
</evidence>
<evidence type="ECO:0000313" key="12">
    <source>
        <dbReference type="Proteomes" id="UP001157353"/>
    </source>
</evidence>
<keyword evidence="5 7" id="KW-0547">Nucleotide-binding</keyword>
<keyword evidence="3 7" id="KW-0963">Cytoplasm</keyword>
<dbReference type="EC" id="6.3.2.9" evidence="7 8"/>
<organism evidence="11 12">
    <name type="scientific">Psychromonas marina</name>
    <dbReference type="NCBI Taxonomy" id="88364"/>
    <lineage>
        <taxon>Bacteria</taxon>
        <taxon>Pseudomonadati</taxon>
        <taxon>Pseudomonadota</taxon>
        <taxon>Gammaproteobacteria</taxon>
        <taxon>Alteromonadales</taxon>
        <taxon>Psychromonadaceae</taxon>
        <taxon>Psychromonas</taxon>
    </lineage>
</organism>
<dbReference type="PANTHER" id="PTHR43692">
    <property type="entry name" value="UDP-N-ACETYLMURAMOYLALANINE--D-GLUTAMATE LIGASE"/>
    <property type="match status" value="1"/>
</dbReference>
<gene>
    <name evidence="7 11" type="primary">murD</name>
    <name evidence="11" type="ORF">GCM10007916_08980</name>
</gene>
<evidence type="ECO:0000313" key="11">
    <source>
        <dbReference type="EMBL" id="GLS89831.1"/>
    </source>
</evidence>
<comment type="similarity">
    <text evidence="7">Belongs to the MurCDEF family.</text>
</comment>
<dbReference type="EMBL" id="BSPQ01000002">
    <property type="protein sequence ID" value="GLS89831.1"/>
    <property type="molecule type" value="Genomic_DNA"/>
</dbReference>
<dbReference type="RefSeq" id="WP_284202957.1">
    <property type="nucleotide sequence ID" value="NZ_BSPQ01000002.1"/>
</dbReference>
<accession>A0ABQ6DXG4</accession>
<dbReference type="Gene3D" id="3.40.50.720">
    <property type="entry name" value="NAD(P)-binding Rossmann-like Domain"/>
    <property type="match status" value="1"/>
</dbReference>
<proteinExistence type="inferred from homology"/>
<dbReference type="SUPFAM" id="SSF51984">
    <property type="entry name" value="MurCD N-terminal domain"/>
    <property type="match status" value="1"/>
</dbReference>
<dbReference type="GO" id="GO:0016874">
    <property type="term" value="F:ligase activity"/>
    <property type="evidence" value="ECO:0007669"/>
    <property type="project" value="UniProtKB-KW"/>
</dbReference>
<dbReference type="SUPFAM" id="SSF53623">
    <property type="entry name" value="MurD-like peptide ligases, catalytic domain"/>
    <property type="match status" value="1"/>
</dbReference>
<evidence type="ECO:0000256" key="5">
    <source>
        <dbReference type="ARBA" id="ARBA00022741"/>
    </source>
</evidence>
<comment type="subcellular location">
    <subcellularLocation>
        <location evidence="1 7 8">Cytoplasm</location>
    </subcellularLocation>
</comment>
<comment type="catalytic activity">
    <reaction evidence="7 8">
        <text>UDP-N-acetyl-alpha-D-muramoyl-L-alanine + D-glutamate + ATP = UDP-N-acetyl-alpha-D-muramoyl-L-alanyl-D-glutamate + ADP + phosphate + H(+)</text>
        <dbReference type="Rhea" id="RHEA:16429"/>
        <dbReference type="ChEBI" id="CHEBI:15378"/>
        <dbReference type="ChEBI" id="CHEBI:29986"/>
        <dbReference type="ChEBI" id="CHEBI:30616"/>
        <dbReference type="ChEBI" id="CHEBI:43474"/>
        <dbReference type="ChEBI" id="CHEBI:83898"/>
        <dbReference type="ChEBI" id="CHEBI:83900"/>
        <dbReference type="ChEBI" id="CHEBI:456216"/>
        <dbReference type="EC" id="6.3.2.9"/>
    </reaction>
</comment>
<keyword evidence="7 8" id="KW-0573">Peptidoglycan synthesis</keyword>
<dbReference type="InterPro" id="IPR004101">
    <property type="entry name" value="Mur_ligase_C"/>
</dbReference>
<evidence type="ECO:0000256" key="4">
    <source>
        <dbReference type="ARBA" id="ARBA00022598"/>
    </source>
</evidence>
<comment type="function">
    <text evidence="7 8">Cell wall formation. Catalyzes the addition of glutamate to the nucleotide precursor UDP-N-acetylmuramoyl-L-alanine (UMA).</text>
</comment>
<dbReference type="InterPro" id="IPR036565">
    <property type="entry name" value="Mur-like_cat_sf"/>
</dbReference>
<protein>
    <recommendedName>
        <fullName evidence="7 8">UDP-N-acetylmuramoylalanine--D-glutamate ligase</fullName>
        <ecNumber evidence="7 8">6.3.2.9</ecNumber>
    </recommendedName>
    <alternativeName>
        <fullName evidence="7">D-glutamic acid-adding enzyme</fullName>
    </alternativeName>
    <alternativeName>
        <fullName evidence="7">UDP-N-acetylmuramoyl-L-alanyl-D-glutamate synthetase</fullName>
    </alternativeName>
</protein>
<feature type="domain" description="Mur ligase central" evidence="10">
    <location>
        <begin position="113"/>
        <end position="281"/>
    </location>
</feature>
<evidence type="ECO:0000259" key="9">
    <source>
        <dbReference type="Pfam" id="PF02875"/>
    </source>
</evidence>
<dbReference type="Pfam" id="PF08245">
    <property type="entry name" value="Mur_ligase_M"/>
    <property type="match status" value="1"/>
</dbReference>